<keyword evidence="2" id="KW-1185">Reference proteome</keyword>
<evidence type="ECO:0000313" key="2">
    <source>
        <dbReference type="Proteomes" id="UP000266861"/>
    </source>
</evidence>
<sequence>MPDGQKPCTSVEGKMLFVGMNAFLYCNSLSEFREHYFTVSLKINSPRFKSVTPDKPLQSNLRNWKCDKNSSIFSKNTNLSSLQNQRTNHDDAVEIFHEVLSHDENPIIQFSKPATSIPITPTFHISTYDTSASLSLPSLILILLTKTCFRP</sequence>
<comment type="caution">
    <text evidence="1">The sequence shown here is derived from an EMBL/GenBank/DDBJ whole genome shotgun (WGS) entry which is preliminary data.</text>
</comment>
<dbReference type="AlphaFoldDB" id="A0A397IT32"/>
<protein>
    <submittedName>
        <fullName evidence="1">Uncharacterized protein</fullName>
    </submittedName>
</protein>
<accession>A0A397IT32</accession>
<dbReference type="EMBL" id="PQFF01000142">
    <property type="protein sequence ID" value="RHZ79155.1"/>
    <property type="molecule type" value="Genomic_DNA"/>
</dbReference>
<reference evidence="1 2" key="1">
    <citation type="submission" date="2018-08" db="EMBL/GenBank/DDBJ databases">
        <title>Genome and evolution of the arbuscular mycorrhizal fungus Diversispora epigaea (formerly Glomus versiforme) and its bacterial endosymbionts.</title>
        <authorList>
            <person name="Sun X."/>
            <person name="Fei Z."/>
            <person name="Harrison M."/>
        </authorList>
    </citation>
    <scope>NUCLEOTIDE SEQUENCE [LARGE SCALE GENOMIC DNA]</scope>
    <source>
        <strain evidence="1 2">IT104</strain>
    </source>
</reference>
<dbReference type="Proteomes" id="UP000266861">
    <property type="component" value="Unassembled WGS sequence"/>
</dbReference>
<organism evidence="1 2">
    <name type="scientific">Diversispora epigaea</name>
    <dbReference type="NCBI Taxonomy" id="1348612"/>
    <lineage>
        <taxon>Eukaryota</taxon>
        <taxon>Fungi</taxon>
        <taxon>Fungi incertae sedis</taxon>
        <taxon>Mucoromycota</taxon>
        <taxon>Glomeromycotina</taxon>
        <taxon>Glomeromycetes</taxon>
        <taxon>Diversisporales</taxon>
        <taxon>Diversisporaceae</taxon>
        <taxon>Diversispora</taxon>
    </lineage>
</organism>
<name>A0A397IT32_9GLOM</name>
<proteinExistence type="predicted"/>
<evidence type="ECO:0000313" key="1">
    <source>
        <dbReference type="EMBL" id="RHZ79155.1"/>
    </source>
</evidence>
<gene>
    <name evidence="1" type="ORF">Glove_151g28</name>
</gene>